<proteinExistence type="predicted"/>
<evidence type="ECO:0000313" key="2">
    <source>
        <dbReference type="Proteomes" id="UP000185934"/>
    </source>
</evidence>
<dbReference type="Proteomes" id="UP000185934">
    <property type="component" value="Chromosome"/>
</dbReference>
<dbReference type="EMBL" id="CP018258">
    <property type="protein sequence ID" value="APV43741.1"/>
    <property type="molecule type" value="Genomic_DNA"/>
</dbReference>
<organism evidence="1 2">
    <name type="scientific">Dehalogenimonas formicexedens</name>
    <dbReference type="NCBI Taxonomy" id="1839801"/>
    <lineage>
        <taxon>Bacteria</taxon>
        <taxon>Bacillati</taxon>
        <taxon>Chloroflexota</taxon>
        <taxon>Dehalococcoidia</taxon>
        <taxon>Dehalococcoidales</taxon>
        <taxon>Dehalococcoidaceae</taxon>
        <taxon>Dehalogenimonas</taxon>
    </lineage>
</organism>
<dbReference type="OrthoDB" id="1026409at2"/>
<name>A0A1P8F5I8_9CHLR</name>
<evidence type="ECO:0000313" key="1">
    <source>
        <dbReference type="EMBL" id="APV43741.1"/>
    </source>
</evidence>
<reference evidence="2" key="1">
    <citation type="submission" date="2016-11" db="EMBL/GenBank/DDBJ databases">
        <title>Dehalogenimonas formicexedens sp. nov., a chlorinated alkane respiring bacterium isolated from contaminated groundwater.</title>
        <authorList>
            <person name="Key T.A."/>
            <person name="Bowman K.S."/>
            <person name="Lee I."/>
            <person name="Chun J."/>
            <person name="Albuquerque L."/>
            <person name="da Costa M.S."/>
            <person name="Rainey F.A."/>
            <person name="Moe W.M."/>
        </authorList>
    </citation>
    <scope>NUCLEOTIDE SEQUENCE [LARGE SCALE GENOMIC DNA]</scope>
    <source>
        <strain evidence="2">NSZ-14</strain>
    </source>
</reference>
<dbReference type="KEGG" id="dfo:Dform_00382"/>
<dbReference type="AlphaFoldDB" id="A0A1P8F5I8"/>
<sequence>MYCSDCGAILQEGDVFCSTCGVKVSPNELNPTTSETQLKPIFVQPDNKVDNLSSRDLAIGHKSEEAQLRIKTQKHSHLCEACGKKLSFTDNLKGARFCKPCKEIEEKKIELAKIAARQLEAQLSVEAHAIIMKFWRSEIEKAEAMRRLGEVFSKAPAAKSFDNMKDETFREIVDEILVDNILSVEEETKLKAIAELLTINFPMLEWNYKDIFVKLFIARINDGRLPIINASNIVLKKNEIAHMAQRASLLKQVNITEYQGGYSGVSFRVMKGVRFSTGGVRGRRVVVGTKMQEDDSGSIVATSQRIVFLGDRKTIEVPYSKLISLEIFEDGIRVHASNRQSAPLFTLENGNTFAAVVNRAAQ</sequence>
<dbReference type="RefSeq" id="WP_076003522.1">
    <property type="nucleotide sequence ID" value="NZ_CP018258.1"/>
</dbReference>
<accession>A0A1P8F5I8</accession>
<protein>
    <submittedName>
        <fullName evidence="1">Zinc-ribbon domain-containing protein</fullName>
    </submittedName>
</protein>
<keyword evidence="2" id="KW-1185">Reference proteome</keyword>
<gene>
    <name evidence="1" type="ORF">Dform_00382</name>
</gene>